<evidence type="ECO:0000256" key="2">
    <source>
        <dbReference type="ARBA" id="ARBA00021980"/>
    </source>
</evidence>
<evidence type="ECO:0000313" key="5">
    <source>
        <dbReference type="EMBL" id="MDY0394590.1"/>
    </source>
</evidence>
<dbReference type="Proteomes" id="UP001281447">
    <property type="component" value="Unassembled WGS sequence"/>
</dbReference>
<evidence type="ECO:0000313" key="6">
    <source>
        <dbReference type="Proteomes" id="UP001281447"/>
    </source>
</evidence>
<name>A0ABU5C5W5_9BACI</name>
<evidence type="ECO:0000259" key="4">
    <source>
        <dbReference type="Pfam" id="PF01048"/>
    </source>
</evidence>
<keyword evidence="6" id="KW-1185">Reference proteome</keyword>
<reference evidence="5 6" key="1">
    <citation type="submission" date="2023-10" db="EMBL/GenBank/DDBJ databases">
        <title>Virgibacillus halophilus 5B73C genome.</title>
        <authorList>
            <person name="Miliotis G."/>
            <person name="Sengupta P."/>
            <person name="Hameed A."/>
            <person name="Chuvochina M."/>
            <person name="Mcdonagh F."/>
            <person name="Simpson A.C."/>
            <person name="Singh N.K."/>
            <person name="Rekha P.D."/>
            <person name="Raman K."/>
            <person name="Hugenholtz P."/>
            <person name="Venkateswaran K."/>
        </authorList>
    </citation>
    <scope>NUCLEOTIDE SEQUENCE [LARGE SCALE GENOMIC DNA]</scope>
    <source>
        <strain evidence="5 6">5B73C</strain>
    </source>
</reference>
<proteinExistence type="predicted"/>
<evidence type="ECO:0000256" key="3">
    <source>
        <dbReference type="ARBA" id="ARBA00048447"/>
    </source>
</evidence>
<dbReference type="SUPFAM" id="SSF53167">
    <property type="entry name" value="Purine and uridine phosphorylases"/>
    <property type="match status" value="1"/>
</dbReference>
<organism evidence="5 6">
    <name type="scientific">Tigheibacillus halophilus</name>
    <dbReference type="NCBI Taxonomy" id="361280"/>
    <lineage>
        <taxon>Bacteria</taxon>
        <taxon>Bacillati</taxon>
        <taxon>Bacillota</taxon>
        <taxon>Bacilli</taxon>
        <taxon>Bacillales</taxon>
        <taxon>Bacillaceae</taxon>
        <taxon>Tigheibacillus</taxon>
    </lineage>
</organism>
<comment type="catalytic activity">
    <reaction evidence="3">
        <text>uridine + phosphate = alpha-D-ribose 1-phosphate + uracil</text>
        <dbReference type="Rhea" id="RHEA:24388"/>
        <dbReference type="ChEBI" id="CHEBI:16704"/>
        <dbReference type="ChEBI" id="CHEBI:17568"/>
        <dbReference type="ChEBI" id="CHEBI:43474"/>
        <dbReference type="ChEBI" id="CHEBI:57720"/>
        <dbReference type="EC" id="2.4.2.3"/>
    </reaction>
</comment>
<dbReference type="Gene3D" id="3.40.50.1580">
    <property type="entry name" value="Nucleoside phosphorylase domain"/>
    <property type="match status" value="1"/>
</dbReference>
<dbReference type="EMBL" id="JAWDIP010000003">
    <property type="protein sequence ID" value="MDY0394590.1"/>
    <property type="molecule type" value="Genomic_DNA"/>
</dbReference>
<gene>
    <name evidence="5" type="ORF">RWE15_09210</name>
</gene>
<dbReference type="Pfam" id="PF01048">
    <property type="entry name" value="PNP_UDP_1"/>
    <property type="match status" value="1"/>
</dbReference>
<feature type="domain" description="Nucleoside phosphorylase" evidence="4">
    <location>
        <begin position="2"/>
        <end position="119"/>
    </location>
</feature>
<protein>
    <recommendedName>
        <fullName evidence="2">Uridine phosphorylase</fullName>
        <ecNumber evidence="1">2.4.2.3</ecNumber>
    </recommendedName>
</protein>
<dbReference type="InterPro" id="IPR035994">
    <property type="entry name" value="Nucleoside_phosphorylase_sf"/>
</dbReference>
<sequence>MAPGDIMLNHAMVRDQGMLAAYVSDVYPAVADFDLLQKIKSYTARAGFNVHTGIGMTTQSYYLGQGRGHAIESGPKPDTSLMSYWQERHIANCEMETAVLFLLASLYQIPAANCLVVHVNRLSDQWVPDKVYKGYHLKAAEAVLGACLE</sequence>
<accession>A0ABU5C5W5</accession>
<dbReference type="PANTHER" id="PTHR43691">
    <property type="entry name" value="URIDINE PHOSPHORYLASE"/>
    <property type="match status" value="1"/>
</dbReference>
<dbReference type="PANTHER" id="PTHR43691:SF11">
    <property type="entry name" value="FI09636P-RELATED"/>
    <property type="match status" value="1"/>
</dbReference>
<evidence type="ECO:0000256" key="1">
    <source>
        <dbReference type="ARBA" id="ARBA00011888"/>
    </source>
</evidence>
<dbReference type="EC" id="2.4.2.3" evidence="1"/>
<dbReference type="InterPro" id="IPR000845">
    <property type="entry name" value="Nucleoside_phosphorylase_d"/>
</dbReference>
<comment type="caution">
    <text evidence="5">The sequence shown here is derived from an EMBL/GenBank/DDBJ whole genome shotgun (WGS) entry which is preliminary data.</text>
</comment>